<organism evidence="2 3">
    <name type="scientific">Acropora cervicornis</name>
    <name type="common">Staghorn coral</name>
    <dbReference type="NCBI Taxonomy" id="6130"/>
    <lineage>
        <taxon>Eukaryota</taxon>
        <taxon>Metazoa</taxon>
        <taxon>Cnidaria</taxon>
        <taxon>Anthozoa</taxon>
        <taxon>Hexacorallia</taxon>
        <taxon>Scleractinia</taxon>
        <taxon>Astrocoeniina</taxon>
        <taxon>Acroporidae</taxon>
        <taxon>Acropora</taxon>
    </lineage>
</organism>
<reference evidence="2" key="2">
    <citation type="journal article" date="2023" name="Science">
        <title>Genomic signatures of disease resistance in endangered staghorn corals.</title>
        <authorList>
            <person name="Vollmer S.V."/>
            <person name="Selwyn J.D."/>
            <person name="Despard B.A."/>
            <person name="Roesel C.L."/>
        </authorList>
    </citation>
    <scope>NUCLEOTIDE SEQUENCE</scope>
    <source>
        <strain evidence="2">K2</strain>
    </source>
</reference>
<evidence type="ECO:0000313" key="3">
    <source>
        <dbReference type="Proteomes" id="UP001249851"/>
    </source>
</evidence>
<feature type="compositionally biased region" description="Polar residues" evidence="1">
    <location>
        <begin position="294"/>
        <end position="336"/>
    </location>
</feature>
<evidence type="ECO:0000313" key="2">
    <source>
        <dbReference type="EMBL" id="KAK2548253.1"/>
    </source>
</evidence>
<feature type="region of interest" description="Disordered" evidence="1">
    <location>
        <begin position="81"/>
        <end position="492"/>
    </location>
</feature>
<feature type="compositionally biased region" description="Polar residues" evidence="1">
    <location>
        <begin position="409"/>
        <end position="450"/>
    </location>
</feature>
<sequence length="1279" mass="139000">MDNGISTRKDSVQKSHLGGSNGNTKLTASHSKKAATVKKKKLFKKYALFQSLSSLQSPFENEQPIMTGGDESNAGYAFQAEGDQTGEATVQGHSPDDQQQLFVSDGNSLSQYAASQDSAGYQTDNSQPSEATFAENSNENAAQSEGGQLPSLEQAIQLQQAGYTQQPQEQEQEQEAKTPNSQAGDLGGQEQGQQVGDNGQMQFQSEQVGQEQEQPVQEQGEQEQATDEQAGLQPAGFQQEQTQQLDQQQSQGIDQPQEVQTQQYQPQQQDEGQAQQEQEEQQQQLVEESQETQGAPSEAQSLSAPSNSYGSLFSTEGQPPATEQQSQATLSYSNEQGNEDGDKSAGPGVQYASSIEEALKEPAVSSEESNSEGGDAQEPLGANEGAGVVNTRPGSDSKAAENNGFMGTGSITAPTGYQTSVVDDNGNPIQTGSNLEVNGYASSLDQQGNADVNGFEGNQRVQSPSLVESQDEQNLAEEQSQQQGSGPKASPMENNVFKIISVTNKNVPSAVKGCKGCPPHARCVNKVCIINDDQPLAHILSALSGPEPEEDTDPSECKECHYNAKCLNKECVCKAGYTGDGIDCRPDTCLPGCKEHGKCIKGFCLCDHHHYFNGYECSPYKITHRNCPIQCTTSCNTKCPINCCRHHPVIKTHYNDGNFQQIGETGAVSGPLPKDKDGPHNTEVVLKPFIKLGQPIANFAPEFQSRPSSADESDLEAVKNPATGFTITETESKSLLGEDDCQEKCNYECLDSCPVKCCLKNCPLNCLEDCNQSCPKACCFLNKIQFPTMDPTNQENFMKAMAEKFCPRACKTKCDSNCPPICCEGTLTPTPPQRNDLGHIKNENKKKTDFIRKAKSWFEMMNFLNMMYGIYGNMNGLKQMKFHFKLSGTNPTKSKSFDAKSPMHMKQLGTAENSNGGTASCPSSCNATCVHPCPQSCCHDRVKAVETTTFGVLPHCQPSCHWFCSNSCSKSCCLKDKRPGLVSRNTTGKVTKVEPSKVSSSAVSNCSSSCPAYCYPHCLEDCCERGVVKSDPTKARLKATQSYKNFFAKHPEPSKPSNPNCPAHCQSNCTLSCPVRCCERSISLPTQSRLPAPSSGHVCPGGCVSECFPACTMSCCRAAVRKHDQTQKPTRRQYQPVKKPPFSPSQQSSVCRPGCSQLCYPHCDENCCKAAGLSSSLTKSGDVESPSFTSKERCPSECRPFNCLYYCHHGCCLQGNQLPFFDIGRRPTQTTILQTKKKYITTVKNIKATVRNTVLASDKSTFGGRMGNKRAVIRNRPRH</sequence>
<reference evidence="2" key="1">
    <citation type="journal article" date="2023" name="G3 (Bethesda)">
        <title>Whole genome assembly and annotation of the endangered Caribbean coral Acropora cervicornis.</title>
        <authorList>
            <person name="Selwyn J.D."/>
            <person name="Vollmer S.V."/>
        </authorList>
    </citation>
    <scope>NUCLEOTIDE SEQUENCE</scope>
    <source>
        <strain evidence="2">K2</strain>
    </source>
</reference>
<comment type="caution">
    <text evidence="2">The sequence shown here is derived from an EMBL/GenBank/DDBJ whole genome shotgun (WGS) entry which is preliminary data.</text>
</comment>
<feature type="compositionally biased region" description="Polar residues" evidence="1">
    <location>
        <begin position="154"/>
        <end position="164"/>
    </location>
</feature>
<proteinExistence type="predicted"/>
<gene>
    <name evidence="2" type="ORF">P5673_031575</name>
</gene>
<evidence type="ECO:0000256" key="1">
    <source>
        <dbReference type="SAM" id="MobiDB-lite"/>
    </source>
</evidence>
<dbReference type="AlphaFoldDB" id="A0AAD9USG4"/>
<protein>
    <submittedName>
        <fullName evidence="2">Uncharacterized protein</fullName>
    </submittedName>
</protein>
<feature type="region of interest" description="Disordered" evidence="1">
    <location>
        <begin position="1127"/>
        <end position="1148"/>
    </location>
</feature>
<feature type="compositionally biased region" description="Low complexity" evidence="1">
    <location>
        <begin position="238"/>
        <end position="293"/>
    </location>
</feature>
<name>A0AAD9USG4_ACRCE</name>
<dbReference type="EMBL" id="JARQWQ010000151">
    <property type="protein sequence ID" value="KAK2548253.1"/>
    <property type="molecule type" value="Genomic_DNA"/>
</dbReference>
<feature type="compositionally biased region" description="Polar residues" evidence="1">
    <location>
        <begin position="86"/>
        <end position="146"/>
    </location>
</feature>
<feature type="compositionally biased region" description="Low complexity" evidence="1">
    <location>
        <begin position="199"/>
        <end position="219"/>
    </location>
</feature>
<dbReference type="Proteomes" id="UP001249851">
    <property type="component" value="Unassembled WGS sequence"/>
</dbReference>
<feature type="region of interest" description="Disordered" evidence="1">
    <location>
        <begin position="1"/>
        <end position="32"/>
    </location>
</feature>
<keyword evidence="3" id="KW-1185">Reference proteome</keyword>
<feature type="compositionally biased region" description="Polar residues" evidence="1">
    <location>
        <begin position="476"/>
        <end position="485"/>
    </location>
</feature>
<accession>A0AAD9USG4</accession>
<feature type="compositionally biased region" description="Polar residues" evidence="1">
    <location>
        <begin position="459"/>
        <end position="468"/>
    </location>
</feature>